<keyword evidence="1" id="KW-0812">Transmembrane</keyword>
<protein>
    <recommendedName>
        <fullName evidence="4">QueT transporter family protein</fullName>
    </recommendedName>
</protein>
<dbReference type="STRING" id="1423806.FD15_GL000867"/>
<reference evidence="2 3" key="1">
    <citation type="journal article" date="2015" name="Genome Announc.">
        <title>Expanding the biotechnology potential of lactobacilli through comparative genomics of 213 strains and associated genera.</title>
        <authorList>
            <person name="Sun Z."/>
            <person name="Harris H.M."/>
            <person name="McCann A."/>
            <person name="Guo C."/>
            <person name="Argimon S."/>
            <person name="Zhang W."/>
            <person name="Yang X."/>
            <person name="Jeffery I.B."/>
            <person name="Cooney J.C."/>
            <person name="Kagawa T.F."/>
            <person name="Liu W."/>
            <person name="Song Y."/>
            <person name="Salvetti E."/>
            <person name="Wrobel A."/>
            <person name="Rasinkangas P."/>
            <person name="Parkhill J."/>
            <person name="Rea M.C."/>
            <person name="O'Sullivan O."/>
            <person name="Ritari J."/>
            <person name="Douillard F.P."/>
            <person name="Paul Ross R."/>
            <person name="Yang R."/>
            <person name="Briner A.E."/>
            <person name="Felis G.E."/>
            <person name="de Vos W.M."/>
            <person name="Barrangou R."/>
            <person name="Klaenhammer T.R."/>
            <person name="Caufield P.W."/>
            <person name="Cui Y."/>
            <person name="Zhang H."/>
            <person name="O'Toole P.W."/>
        </authorList>
    </citation>
    <scope>NUCLEOTIDE SEQUENCE [LARGE SCALE GENOMIC DNA]</scope>
    <source>
        <strain evidence="2 3">DSM 21376</strain>
    </source>
</reference>
<name>A0A023CYB6_9LACO</name>
<feature type="transmembrane region" description="Helical" evidence="1">
    <location>
        <begin position="12"/>
        <end position="33"/>
    </location>
</feature>
<dbReference type="Pfam" id="PF06177">
    <property type="entry name" value="QueT"/>
    <property type="match status" value="1"/>
</dbReference>
<feature type="transmembrane region" description="Helical" evidence="1">
    <location>
        <begin position="77"/>
        <end position="97"/>
    </location>
</feature>
<keyword evidence="3" id="KW-1185">Reference proteome</keyword>
<evidence type="ECO:0000256" key="1">
    <source>
        <dbReference type="SAM" id="Phobius"/>
    </source>
</evidence>
<organism evidence="2 3">
    <name type="scientific">Liquorilactobacillus sucicola DSM 21376 = JCM 15457</name>
    <dbReference type="NCBI Taxonomy" id="1423806"/>
    <lineage>
        <taxon>Bacteria</taxon>
        <taxon>Bacillati</taxon>
        <taxon>Bacillota</taxon>
        <taxon>Bacilli</taxon>
        <taxon>Lactobacillales</taxon>
        <taxon>Lactobacillaceae</taxon>
        <taxon>Liquorilactobacillus</taxon>
    </lineage>
</organism>
<evidence type="ECO:0000313" key="2">
    <source>
        <dbReference type="EMBL" id="KRN07580.1"/>
    </source>
</evidence>
<evidence type="ECO:0008006" key="4">
    <source>
        <dbReference type="Google" id="ProtNLM"/>
    </source>
</evidence>
<proteinExistence type="predicted"/>
<dbReference type="PATRIC" id="fig|1423806.3.peg.881"/>
<dbReference type="PANTHER" id="PTHR40044">
    <property type="entry name" value="INTEGRAL MEMBRANE PROTEIN-RELATED"/>
    <property type="match status" value="1"/>
</dbReference>
<dbReference type="OrthoDB" id="1706970at2"/>
<keyword evidence="1" id="KW-0472">Membrane</keyword>
<gene>
    <name evidence="2" type="ORF">FD15_GL000867</name>
</gene>
<dbReference type="Proteomes" id="UP000050961">
    <property type="component" value="Unassembled WGS sequence"/>
</dbReference>
<accession>A0A023CYB6</accession>
<dbReference type="InterPro" id="IPR010387">
    <property type="entry name" value="QueT"/>
</dbReference>
<dbReference type="RefSeq" id="WP_034989013.1">
    <property type="nucleotide sequence ID" value="NZ_AYZF01000002.1"/>
</dbReference>
<dbReference type="PANTHER" id="PTHR40044:SF1">
    <property type="entry name" value="INTEGRAL MEMBRANE PROTEIN"/>
    <property type="match status" value="1"/>
</dbReference>
<comment type="caution">
    <text evidence="2">The sequence shown here is derived from an EMBL/GenBank/DDBJ whole genome shotgun (WGS) entry which is preliminary data.</text>
</comment>
<dbReference type="PIRSF" id="PIRSF031501">
    <property type="entry name" value="QueT"/>
    <property type="match status" value="1"/>
</dbReference>
<feature type="transmembrane region" description="Helical" evidence="1">
    <location>
        <begin position="131"/>
        <end position="155"/>
    </location>
</feature>
<dbReference type="EMBL" id="AYZF01000002">
    <property type="protein sequence ID" value="KRN07580.1"/>
    <property type="molecule type" value="Genomic_DNA"/>
</dbReference>
<feature type="transmembrane region" description="Helical" evidence="1">
    <location>
        <begin position="54"/>
        <end position="71"/>
    </location>
</feature>
<evidence type="ECO:0000313" key="3">
    <source>
        <dbReference type="Proteomes" id="UP000050961"/>
    </source>
</evidence>
<sequence length="163" mass="17897">MENTHAKTVGLLKSALVAALYVVITVALLPWSFGPIQLRLAEMLNNLAVFNKRYIWALTLGCFIANLWSSLGAVDVVFGSLGTLMMTGVSYLLSRFAKSTPHKLVISVLSCTVLTWSVALELFFVSNVPFWATYFTVAVGEFISMVIGAGVFWLISLRIDLTK</sequence>
<feature type="transmembrane region" description="Helical" evidence="1">
    <location>
        <begin position="104"/>
        <end position="125"/>
    </location>
</feature>
<dbReference type="AlphaFoldDB" id="A0A023CYB6"/>
<dbReference type="eggNOG" id="COG4708">
    <property type="taxonomic scope" value="Bacteria"/>
</dbReference>
<keyword evidence="1" id="KW-1133">Transmembrane helix</keyword>